<protein>
    <recommendedName>
        <fullName evidence="3">Major facilitator superfamily (MFS) profile domain-containing protein</fullName>
    </recommendedName>
</protein>
<name>A0ABP9FBK1_9ACTN</name>
<gene>
    <name evidence="1" type="ORF">GCM10025789_14790</name>
</gene>
<dbReference type="EMBL" id="BAABLV010000020">
    <property type="protein sequence ID" value="GAA4897866.1"/>
    <property type="molecule type" value="Genomic_DNA"/>
</dbReference>
<evidence type="ECO:0000313" key="2">
    <source>
        <dbReference type="Proteomes" id="UP001501521"/>
    </source>
</evidence>
<evidence type="ECO:0008006" key="3">
    <source>
        <dbReference type="Google" id="ProtNLM"/>
    </source>
</evidence>
<dbReference type="Proteomes" id="UP001501521">
    <property type="component" value="Unassembled WGS sequence"/>
</dbReference>
<sequence>MRPGVMSTVMASLAVNDPNRLVMLSSVSVGAFAVVTVTSEFLPRLCGVVGSVAKERGRDAPLRPSPCVISAELRAGWAR</sequence>
<accession>A0ABP9FBK1</accession>
<keyword evidence="2" id="KW-1185">Reference proteome</keyword>
<proteinExistence type="predicted"/>
<organism evidence="1 2">
    <name type="scientific">Tessaracoccus lubricantis</name>
    <dbReference type="NCBI Taxonomy" id="545543"/>
    <lineage>
        <taxon>Bacteria</taxon>
        <taxon>Bacillati</taxon>
        <taxon>Actinomycetota</taxon>
        <taxon>Actinomycetes</taxon>
        <taxon>Propionibacteriales</taxon>
        <taxon>Propionibacteriaceae</taxon>
        <taxon>Tessaracoccus</taxon>
    </lineage>
</organism>
<evidence type="ECO:0000313" key="1">
    <source>
        <dbReference type="EMBL" id="GAA4897866.1"/>
    </source>
</evidence>
<reference evidence="2" key="1">
    <citation type="journal article" date="2019" name="Int. J. Syst. Evol. Microbiol.">
        <title>The Global Catalogue of Microorganisms (GCM) 10K type strain sequencing project: providing services to taxonomists for standard genome sequencing and annotation.</title>
        <authorList>
            <consortium name="The Broad Institute Genomics Platform"/>
            <consortium name="The Broad Institute Genome Sequencing Center for Infectious Disease"/>
            <person name="Wu L."/>
            <person name="Ma J."/>
        </authorList>
    </citation>
    <scope>NUCLEOTIDE SEQUENCE [LARGE SCALE GENOMIC DNA]</scope>
    <source>
        <strain evidence="2">JCM 19125</strain>
    </source>
</reference>
<comment type="caution">
    <text evidence="1">The sequence shown here is derived from an EMBL/GenBank/DDBJ whole genome shotgun (WGS) entry which is preliminary data.</text>
</comment>